<feature type="transmembrane region" description="Helical" evidence="1">
    <location>
        <begin position="107"/>
        <end position="127"/>
    </location>
</feature>
<sequence>MWVNVFFESHCKYLSDEQLLLYIHEYVRSESLAMTATPDPLEDYTDSCLSINVDTRDTQWSNSVNIDGMVFERVQQWIRDFPMNGLPFDRGKIFTKRTTGGNHGYRAMAYVVPLMILLFVDIWFRIFPCD</sequence>
<accession>A0A9W9P983</accession>
<organism evidence="2 3">
    <name type="scientific">Penicillium chermesinum</name>
    <dbReference type="NCBI Taxonomy" id="63820"/>
    <lineage>
        <taxon>Eukaryota</taxon>
        <taxon>Fungi</taxon>
        <taxon>Dikarya</taxon>
        <taxon>Ascomycota</taxon>
        <taxon>Pezizomycotina</taxon>
        <taxon>Eurotiomycetes</taxon>
        <taxon>Eurotiomycetidae</taxon>
        <taxon>Eurotiales</taxon>
        <taxon>Aspergillaceae</taxon>
        <taxon>Penicillium</taxon>
    </lineage>
</organism>
<proteinExistence type="predicted"/>
<keyword evidence="3" id="KW-1185">Reference proteome</keyword>
<keyword evidence="1" id="KW-1133">Transmembrane helix</keyword>
<name>A0A9W9P983_9EURO</name>
<evidence type="ECO:0000313" key="3">
    <source>
        <dbReference type="Proteomes" id="UP001150941"/>
    </source>
</evidence>
<gene>
    <name evidence="2" type="ORF">N7468_004465</name>
</gene>
<keyword evidence="1" id="KW-0472">Membrane</keyword>
<keyword evidence="1" id="KW-0812">Transmembrane</keyword>
<reference evidence="2" key="2">
    <citation type="journal article" date="2023" name="IMA Fungus">
        <title>Comparative genomic study of the Penicillium genus elucidates a diverse pangenome and 15 lateral gene transfer events.</title>
        <authorList>
            <person name="Petersen C."/>
            <person name="Sorensen T."/>
            <person name="Nielsen M.R."/>
            <person name="Sondergaard T.E."/>
            <person name="Sorensen J.L."/>
            <person name="Fitzpatrick D.A."/>
            <person name="Frisvad J.C."/>
            <person name="Nielsen K.L."/>
        </authorList>
    </citation>
    <scope>NUCLEOTIDE SEQUENCE</scope>
    <source>
        <strain evidence="2">IBT 19713</strain>
    </source>
</reference>
<dbReference type="Proteomes" id="UP001150941">
    <property type="component" value="Unassembled WGS sequence"/>
</dbReference>
<dbReference type="EMBL" id="JAPQKS010000003">
    <property type="protein sequence ID" value="KAJ5239846.1"/>
    <property type="molecule type" value="Genomic_DNA"/>
</dbReference>
<reference evidence="2" key="1">
    <citation type="submission" date="2022-11" db="EMBL/GenBank/DDBJ databases">
        <authorList>
            <person name="Petersen C."/>
        </authorList>
    </citation>
    <scope>NUCLEOTIDE SEQUENCE</scope>
    <source>
        <strain evidence="2">IBT 19713</strain>
    </source>
</reference>
<dbReference type="GeneID" id="83201065"/>
<dbReference type="OrthoDB" id="10587172at2759"/>
<protein>
    <submittedName>
        <fullName evidence="2">Uncharacterized protein</fullName>
    </submittedName>
</protein>
<comment type="caution">
    <text evidence="2">The sequence shown here is derived from an EMBL/GenBank/DDBJ whole genome shotgun (WGS) entry which is preliminary data.</text>
</comment>
<evidence type="ECO:0000256" key="1">
    <source>
        <dbReference type="SAM" id="Phobius"/>
    </source>
</evidence>
<dbReference type="RefSeq" id="XP_058332765.1">
    <property type="nucleotide sequence ID" value="XM_058473762.1"/>
</dbReference>
<evidence type="ECO:0000313" key="2">
    <source>
        <dbReference type="EMBL" id="KAJ5239846.1"/>
    </source>
</evidence>
<dbReference type="AlphaFoldDB" id="A0A9W9P983"/>